<accession>A0A414MC73</accession>
<protein>
    <submittedName>
        <fullName evidence="2">DUF4209 domain-containing protein</fullName>
    </submittedName>
</protein>
<organism evidence="2 3">
    <name type="scientific">Bacteroides eggerthii</name>
    <dbReference type="NCBI Taxonomy" id="28111"/>
    <lineage>
        <taxon>Bacteria</taxon>
        <taxon>Pseudomonadati</taxon>
        <taxon>Bacteroidota</taxon>
        <taxon>Bacteroidia</taxon>
        <taxon>Bacteroidales</taxon>
        <taxon>Bacteroidaceae</taxon>
        <taxon>Bacteroides</taxon>
    </lineage>
</organism>
<dbReference type="Proteomes" id="UP000283538">
    <property type="component" value="Unassembled WGS sequence"/>
</dbReference>
<gene>
    <name evidence="2" type="ORF">DW701_09640</name>
</gene>
<evidence type="ECO:0000313" key="3">
    <source>
        <dbReference type="Proteomes" id="UP000283538"/>
    </source>
</evidence>
<dbReference type="Pfam" id="PF13910">
    <property type="entry name" value="DUF4209"/>
    <property type="match status" value="1"/>
</dbReference>
<evidence type="ECO:0000259" key="1">
    <source>
        <dbReference type="Pfam" id="PF13910"/>
    </source>
</evidence>
<name>A0A414MC73_9BACE</name>
<proteinExistence type="predicted"/>
<dbReference type="InterPro" id="IPR025209">
    <property type="entry name" value="DUF4209"/>
</dbReference>
<sequence length="622" mass="72586">MDTLQAFFDNLDSSNYDCESTSNINTSLQELYGKLESSGKSEEANTCDFERQVFSINKSFRHVKDAEKGTVNGLSWMFSGTQTLEDGSEIPVYWPDVAKFEKKDFEYCEKRYNECKNLFAKTEYGLMTYFSQLTDYSKRNDFKKQLCNELFSLAKEYYAKATQGGERNHYVLHFYRILELSYTIAEKAKLEDEINNLVKYIFETHQNWDVTKDGTLRILLDLSCLMSDSFKIFKDKIDFNKVIEKNIEGAKELEKTYLWGAIYAIDKNLVIEQQLGLSQEKSLRFKAEIYEKMMNSEEGKENSLVAVKFAEDALRLYQSLKDQDKIDELNKKYGELRGKIKLTEHRQEMPQEYTDRISENIQKTLAESDEKGILAHFIFTPWYSDSSEIQKNADTFSKQSILSALAATSILDKFGNTIDTFNTEEEIKEHNFWQSYSFDIQIGTQTMHQFFIEAYKAGKLSYQSTIDYLEMTWLNDPIIRNYRSNQVEIKPLETLRPSLKRLFEELDLFFADNSHPFDSVTITDSLTLKMESILRNFCEKLGIPTFKTRQKGADKLVMEKLIDDLFNDLKHSTENPTNFDEEDRLFIRYVLTEKTGLNLRNKVAHGLLDLSSSYKCNFLVQD</sequence>
<feature type="domain" description="DUF4209" evidence="1">
    <location>
        <begin position="531"/>
        <end position="612"/>
    </location>
</feature>
<dbReference type="RefSeq" id="WP_118929293.1">
    <property type="nucleotide sequence ID" value="NZ_QSLA01000010.1"/>
</dbReference>
<dbReference type="EMBL" id="QSLA01000010">
    <property type="protein sequence ID" value="RHF08616.1"/>
    <property type="molecule type" value="Genomic_DNA"/>
</dbReference>
<comment type="caution">
    <text evidence="2">The sequence shown here is derived from an EMBL/GenBank/DDBJ whole genome shotgun (WGS) entry which is preliminary data.</text>
</comment>
<reference evidence="2 3" key="1">
    <citation type="submission" date="2018-08" db="EMBL/GenBank/DDBJ databases">
        <title>A genome reference for cultivated species of the human gut microbiota.</title>
        <authorList>
            <person name="Zou Y."/>
            <person name="Xue W."/>
            <person name="Luo G."/>
        </authorList>
    </citation>
    <scope>NUCLEOTIDE SEQUENCE [LARGE SCALE GENOMIC DNA]</scope>
    <source>
        <strain evidence="2 3">AM26-26AC</strain>
    </source>
</reference>
<dbReference type="AlphaFoldDB" id="A0A414MC73"/>
<evidence type="ECO:0000313" key="2">
    <source>
        <dbReference type="EMBL" id="RHF08616.1"/>
    </source>
</evidence>